<dbReference type="EMBL" id="JAADJT010000018">
    <property type="protein sequence ID" value="NGZ88183.1"/>
    <property type="molecule type" value="Genomic_DNA"/>
</dbReference>
<dbReference type="PANTHER" id="PTHR43663">
    <property type="entry name" value="CHROMATE TRANSPORT PROTEIN-RELATED"/>
    <property type="match status" value="1"/>
</dbReference>
<evidence type="ECO:0000256" key="6">
    <source>
        <dbReference type="ARBA" id="ARBA00023136"/>
    </source>
</evidence>
<name>A0ABX0FUP7_9BURK</name>
<dbReference type="Proteomes" id="UP000666369">
    <property type="component" value="Unassembled WGS sequence"/>
</dbReference>
<protein>
    <submittedName>
        <fullName evidence="8">Chromate transporter</fullName>
    </submittedName>
</protein>
<proteinExistence type="inferred from homology"/>
<dbReference type="InterPro" id="IPR003370">
    <property type="entry name" value="Chromate_transpt"/>
</dbReference>
<dbReference type="InterPro" id="IPR052518">
    <property type="entry name" value="CHR_Transporter"/>
</dbReference>
<evidence type="ECO:0000256" key="2">
    <source>
        <dbReference type="ARBA" id="ARBA00005262"/>
    </source>
</evidence>
<accession>A0ABX0FUP7</accession>
<evidence type="ECO:0000313" key="8">
    <source>
        <dbReference type="EMBL" id="NGZ88183.1"/>
    </source>
</evidence>
<feature type="transmembrane region" description="Helical" evidence="7">
    <location>
        <begin position="12"/>
        <end position="32"/>
    </location>
</feature>
<dbReference type="PANTHER" id="PTHR43663:SF1">
    <property type="entry name" value="CHROMATE TRANSPORTER"/>
    <property type="match status" value="1"/>
</dbReference>
<evidence type="ECO:0000256" key="7">
    <source>
        <dbReference type="SAM" id="Phobius"/>
    </source>
</evidence>
<reference evidence="8 9" key="1">
    <citation type="submission" date="2020-01" db="EMBL/GenBank/DDBJ databases">
        <authorList>
            <person name="Lee S.D."/>
        </authorList>
    </citation>
    <scope>NUCLEOTIDE SEQUENCE [LARGE SCALE GENOMIC DNA]</scope>
    <source>
        <strain evidence="8 9">SAP-35</strain>
    </source>
</reference>
<evidence type="ECO:0000256" key="3">
    <source>
        <dbReference type="ARBA" id="ARBA00022475"/>
    </source>
</evidence>
<evidence type="ECO:0000313" key="9">
    <source>
        <dbReference type="Proteomes" id="UP000666369"/>
    </source>
</evidence>
<keyword evidence="5 7" id="KW-1133">Transmembrane helix</keyword>
<gene>
    <name evidence="8" type="ORF">GW587_28510</name>
</gene>
<sequence length="188" mass="20043">MNTPTPTTIFLVFSKLALMGFGGVMPFAYRALVEQQKWLTAEEFAHYLALSQMLPGPSICNVSLMVGNRYAGVAGALAAVGGLIVGPFFIVIGLGILYQQFGELPLFRNAISGMAAVASGLILATALKMAKSLFAKADWRDRRYRLKAALLALAFVGLGVLQWKLVVVFCLLAPLGTAAAYLIGEKNG</sequence>
<dbReference type="RefSeq" id="WP_166108304.1">
    <property type="nucleotide sequence ID" value="NZ_JAADJT010000018.1"/>
</dbReference>
<evidence type="ECO:0000256" key="4">
    <source>
        <dbReference type="ARBA" id="ARBA00022692"/>
    </source>
</evidence>
<keyword evidence="9" id="KW-1185">Reference proteome</keyword>
<reference evidence="9" key="2">
    <citation type="submission" date="2023-07" db="EMBL/GenBank/DDBJ databases">
        <title>Duganella aceri sp. nov., isolated from tree sap.</title>
        <authorList>
            <person name="Kim I.S."/>
        </authorList>
    </citation>
    <scope>NUCLEOTIDE SEQUENCE [LARGE SCALE GENOMIC DNA]</scope>
    <source>
        <strain evidence="9">SAP-35</strain>
    </source>
</reference>
<comment type="caution">
    <text evidence="8">The sequence shown here is derived from an EMBL/GenBank/DDBJ whole genome shotgun (WGS) entry which is preliminary data.</text>
</comment>
<organism evidence="8 9">
    <name type="scientific">Duganella aceris</name>
    <dbReference type="NCBI Taxonomy" id="2703883"/>
    <lineage>
        <taxon>Bacteria</taxon>
        <taxon>Pseudomonadati</taxon>
        <taxon>Pseudomonadota</taxon>
        <taxon>Betaproteobacteria</taxon>
        <taxon>Burkholderiales</taxon>
        <taxon>Oxalobacteraceae</taxon>
        <taxon>Telluria group</taxon>
        <taxon>Duganella</taxon>
    </lineage>
</organism>
<evidence type="ECO:0000256" key="1">
    <source>
        <dbReference type="ARBA" id="ARBA00004651"/>
    </source>
</evidence>
<keyword evidence="6 7" id="KW-0472">Membrane</keyword>
<keyword evidence="4 7" id="KW-0812">Transmembrane</keyword>
<dbReference type="Pfam" id="PF02417">
    <property type="entry name" value="Chromate_transp"/>
    <property type="match status" value="1"/>
</dbReference>
<keyword evidence="3" id="KW-1003">Cell membrane</keyword>
<comment type="subcellular location">
    <subcellularLocation>
        <location evidence="1">Cell membrane</location>
        <topology evidence="1">Multi-pass membrane protein</topology>
    </subcellularLocation>
</comment>
<feature type="transmembrane region" description="Helical" evidence="7">
    <location>
        <begin position="44"/>
        <end position="66"/>
    </location>
</feature>
<feature type="transmembrane region" description="Helical" evidence="7">
    <location>
        <begin position="73"/>
        <end position="98"/>
    </location>
</feature>
<feature type="transmembrane region" description="Helical" evidence="7">
    <location>
        <begin position="110"/>
        <end position="130"/>
    </location>
</feature>
<comment type="similarity">
    <text evidence="2">Belongs to the chromate ion transporter (CHR) (TC 2.A.51) family.</text>
</comment>
<feature type="transmembrane region" description="Helical" evidence="7">
    <location>
        <begin position="150"/>
        <end position="183"/>
    </location>
</feature>
<evidence type="ECO:0000256" key="5">
    <source>
        <dbReference type="ARBA" id="ARBA00022989"/>
    </source>
</evidence>